<gene>
    <name evidence="1" type="ORF">NVS47_17355</name>
</gene>
<protein>
    <recommendedName>
        <fullName evidence="3">Cthe-2314-like HEPN domain-containing protein</fullName>
    </recommendedName>
</protein>
<sequence>MQIGGLTIEQLPNPKIRRCYQDLIRKAKSITYKLDIINAMHTDLINKLPSISESDDIILVGEIADIFEKIYSCMEYVAMIFKELYRDRGEIQAKFHSLLQKTIKNKDSSSIYADKKIFDFVDRSLEWYAIVHDIRSEETHFSNGKIITQDSKIFYRIDRQTGRETVYDLIRIYKKLPSEREVEYKLEILDVTRIYLSFINSIQQLERIILAMNEV</sequence>
<dbReference type="EMBL" id="JANPWE010000019">
    <property type="protein sequence ID" value="MCR6547256.1"/>
    <property type="molecule type" value="Genomic_DNA"/>
</dbReference>
<evidence type="ECO:0008006" key="3">
    <source>
        <dbReference type="Google" id="ProtNLM"/>
    </source>
</evidence>
<accession>A0ABT1YC61</accession>
<name>A0ABT1YC61_9FIRM</name>
<proteinExistence type="predicted"/>
<reference evidence="1 2" key="1">
    <citation type="submission" date="2022-08" db="EMBL/GenBank/DDBJ databases">
        <title>Proteogenomics of the novel Dehalobacterium formicoaceticum strain EZ94 highlights a key role of methyltransferases during anaerobic dichloromethane degradation.</title>
        <authorList>
            <person name="Wasmund K."/>
        </authorList>
    </citation>
    <scope>NUCLEOTIDE SEQUENCE [LARGE SCALE GENOMIC DNA]</scope>
    <source>
        <strain evidence="1 2">EZ94</strain>
    </source>
</reference>
<dbReference type="Proteomes" id="UP001524944">
    <property type="component" value="Unassembled WGS sequence"/>
</dbReference>
<dbReference type="RefSeq" id="WP_089609082.1">
    <property type="nucleotide sequence ID" value="NZ_CP022121.1"/>
</dbReference>
<evidence type="ECO:0000313" key="2">
    <source>
        <dbReference type="Proteomes" id="UP001524944"/>
    </source>
</evidence>
<evidence type="ECO:0000313" key="1">
    <source>
        <dbReference type="EMBL" id="MCR6547256.1"/>
    </source>
</evidence>
<keyword evidence="2" id="KW-1185">Reference proteome</keyword>
<organism evidence="1 2">
    <name type="scientific">Dehalobacterium formicoaceticum</name>
    <dbReference type="NCBI Taxonomy" id="51515"/>
    <lineage>
        <taxon>Bacteria</taxon>
        <taxon>Bacillati</taxon>
        <taxon>Bacillota</taxon>
        <taxon>Clostridia</taxon>
        <taxon>Eubacteriales</taxon>
        <taxon>Peptococcaceae</taxon>
        <taxon>Dehalobacterium</taxon>
    </lineage>
</organism>
<comment type="caution">
    <text evidence="1">The sequence shown here is derived from an EMBL/GenBank/DDBJ whole genome shotgun (WGS) entry which is preliminary data.</text>
</comment>